<dbReference type="RefSeq" id="WP_030500439.1">
    <property type="nucleotide sequence ID" value="NZ_CBDRJA010000010.1"/>
</dbReference>
<accession>A0A3M9JUU6</accession>
<evidence type="ECO:0000313" key="1">
    <source>
        <dbReference type="EMBL" id="AXH94718.1"/>
    </source>
</evidence>
<dbReference type="Proteomes" id="UP000471364">
    <property type="component" value="Unassembled WGS sequence"/>
</dbReference>
<dbReference type="EMBL" id="CP031263">
    <property type="protein sequence ID" value="AXH94718.1"/>
    <property type="molecule type" value="Genomic_DNA"/>
</dbReference>
<gene>
    <name evidence="1" type="ORF">DVH21_29365</name>
    <name evidence="2" type="ORF">F6X54_32565</name>
</gene>
<dbReference type="SUPFAM" id="SSF140959">
    <property type="entry name" value="Indolic compounds 2,3-dioxygenase-like"/>
    <property type="match status" value="1"/>
</dbReference>
<dbReference type="GO" id="GO:0019441">
    <property type="term" value="P:L-tryptophan catabolic process to kynurenine"/>
    <property type="evidence" value="ECO:0007669"/>
    <property type="project" value="InterPro"/>
</dbReference>
<dbReference type="GO" id="GO:0046872">
    <property type="term" value="F:metal ion binding"/>
    <property type="evidence" value="ECO:0007669"/>
    <property type="project" value="InterPro"/>
</dbReference>
<dbReference type="GO" id="GO:0004833">
    <property type="term" value="F:L-tryptophan 2,3-dioxygenase activity"/>
    <property type="evidence" value="ECO:0007669"/>
    <property type="project" value="InterPro"/>
</dbReference>
<dbReference type="PANTHER" id="PTHR10138">
    <property type="entry name" value="TRYPTOPHAN 2,3-DIOXYGENASE"/>
    <property type="match status" value="1"/>
</dbReference>
<evidence type="ECO:0008006" key="5">
    <source>
        <dbReference type="Google" id="ProtNLM"/>
    </source>
</evidence>
<protein>
    <recommendedName>
        <fullName evidence="5">Tryptophan 2,3-dioxygenase</fullName>
    </recommendedName>
</protein>
<dbReference type="InterPro" id="IPR004981">
    <property type="entry name" value="Trp_2_3_dOase"/>
</dbReference>
<evidence type="ECO:0000313" key="4">
    <source>
        <dbReference type="Proteomes" id="UP000471364"/>
    </source>
</evidence>
<keyword evidence="4" id="KW-1185">Reference proteome</keyword>
<dbReference type="GO" id="GO:0020037">
    <property type="term" value="F:heme binding"/>
    <property type="evidence" value="ECO:0007669"/>
    <property type="project" value="InterPro"/>
</dbReference>
<sequence>MNPEPLHRWLAHRRPTTHRFPYDSVVDAYLYYGKHFIPETWTTPLRSARERLPEVSGPRAYLADFLAVALDKVDGKYDYRTYLALPLLPIPDAESNAGPADQLLARRDHLHTLLLTDLISFELRALDSTGAPLPQMRPDAMVVRKRVRHAVRAAAPALRRLSFDIPAAGDPMALARRLTALTAIDRTAGDRLMLRTTMLPVERVHDEYLFIRVLQAFESTLALLAVDLTAAITAVDEERLPAAGTRLSFAASLLRETAPLWSLLATMQPEAFHAFRVYTDGASAIQSRAYKLVESLCRTPDPQRLHSAAYLSVPDVYARVSNGQRSLDEALDAIRADHRALAQTPILADGMRQFAAAVRQWRRTHYRLAVRMLGTERPGTGATPGTPYLLHGRDQKVFRNSDAHDPEER</sequence>
<dbReference type="Gene3D" id="1.20.58.480">
    <property type="match status" value="1"/>
</dbReference>
<evidence type="ECO:0000313" key="3">
    <source>
        <dbReference type="Proteomes" id="UP000253958"/>
    </source>
</evidence>
<evidence type="ECO:0000313" key="2">
    <source>
        <dbReference type="EMBL" id="KAB1098584.1"/>
    </source>
</evidence>
<dbReference type="InterPro" id="IPR037217">
    <property type="entry name" value="Trp/Indoleamine_2_3_dOase-like"/>
</dbReference>
<dbReference type="EMBL" id="WAAR01000276">
    <property type="protein sequence ID" value="KAB1098584.1"/>
    <property type="molecule type" value="Genomic_DNA"/>
</dbReference>
<dbReference type="GO" id="GO:0019442">
    <property type="term" value="P:L-tryptophan catabolic process to acetyl-CoA"/>
    <property type="evidence" value="ECO:0007669"/>
    <property type="project" value="TreeGrafter"/>
</dbReference>
<dbReference type="AlphaFoldDB" id="A0A3M9JUU6"/>
<dbReference type="Proteomes" id="UP000253958">
    <property type="component" value="Chromosome"/>
</dbReference>
<dbReference type="Pfam" id="PF03301">
    <property type="entry name" value="Trp_dioxygenase"/>
    <property type="match status" value="1"/>
</dbReference>
<reference evidence="2 4" key="3">
    <citation type="submission" date="2019-09" db="EMBL/GenBank/DDBJ databases">
        <title>High taxonomic diversity of Micromonospora strains isolated from Medicago sativa nodules in different geographical locations.</title>
        <authorList>
            <person name="Martinez-Hidalgo P."/>
            <person name="Flores-Felix J.D."/>
            <person name="Velazquez E."/>
            <person name="Brau L."/>
            <person name="Trujillo M.E."/>
            <person name="Martinez-Molina E."/>
        </authorList>
    </citation>
    <scope>NUCLEOTIDE SEQUENCE [LARGE SCALE GENOMIC DNA]</scope>
    <source>
        <strain evidence="2 4">ALFB5</strain>
    </source>
</reference>
<name>A0A3M9JUU6_9ACTN</name>
<reference evidence="1 3" key="1">
    <citation type="submission" date="2018-07" db="EMBL/GenBank/DDBJ databases">
        <authorList>
            <person name="Ye Y."/>
        </authorList>
    </citation>
    <scope>NUCLEOTIDE SEQUENCE [LARGE SCALE GENOMIC DNA]</scope>
    <source>
        <strain evidence="1">110B</strain>
        <strain evidence="3">H14(2018)</strain>
    </source>
</reference>
<dbReference type="PANTHER" id="PTHR10138:SF0">
    <property type="entry name" value="TRYPTOPHAN 2,3-DIOXYGENASE"/>
    <property type="match status" value="1"/>
</dbReference>
<proteinExistence type="predicted"/>
<reference evidence="1 3" key="2">
    <citation type="submission" date="2018-08" db="EMBL/GenBank/DDBJ databases">
        <title>Streptomyces kandeliansis sp. nov., an endophytic bacterium isolated from mangrove plant.</title>
        <authorList>
            <person name="Wang R."/>
        </authorList>
    </citation>
    <scope>NUCLEOTIDE SEQUENCE [LARGE SCALE GENOMIC DNA]</scope>
    <source>
        <strain evidence="1">110B</strain>
        <strain evidence="3">H14(2018)</strain>
    </source>
</reference>
<organism evidence="1 3">
    <name type="scientific">Micromonospora aurantiaca</name>
    <name type="common">nom. illeg.</name>
    <dbReference type="NCBI Taxonomy" id="47850"/>
    <lineage>
        <taxon>Bacteria</taxon>
        <taxon>Bacillati</taxon>
        <taxon>Actinomycetota</taxon>
        <taxon>Actinomycetes</taxon>
        <taxon>Micromonosporales</taxon>
        <taxon>Micromonosporaceae</taxon>
        <taxon>Micromonospora</taxon>
    </lineage>
</organism>